<dbReference type="InterPro" id="IPR036412">
    <property type="entry name" value="HAD-like_sf"/>
</dbReference>
<dbReference type="Gene3D" id="3.40.50.1000">
    <property type="entry name" value="HAD superfamily/HAD-like"/>
    <property type="match status" value="1"/>
</dbReference>
<dbReference type="EMBL" id="FNFC01000007">
    <property type="protein sequence ID" value="SDJ69547.1"/>
    <property type="molecule type" value="Genomic_DNA"/>
</dbReference>
<dbReference type="Pfam" id="PF00403">
    <property type="entry name" value="HMA"/>
    <property type="match status" value="1"/>
</dbReference>
<dbReference type="PRINTS" id="PR00119">
    <property type="entry name" value="CATATPASE"/>
</dbReference>
<dbReference type="InterPro" id="IPR008250">
    <property type="entry name" value="ATPase_P-typ_transduc_dom_A_sf"/>
</dbReference>
<dbReference type="GO" id="GO:0005507">
    <property type="term" value="F:copper ion binding"/>
    <property type="evidence" value="ECO:0007669"/>
    <property type="project" value="TreeGrafter"/>
</dbReference>
<dbReference type="InterPro" id="IPR018303">
    <property type="entry name" value="ATPase_P-typ_P_site"/>
</dbReference>
<evidence type="ECO:0000256" key="7">
    <source>
        <dbReference type="ARBA" id="ARBA00022967"/>
    </source>
</evidence>
<comment type="subcellular location">
    <subcellularLocation>
        <location evidence="1">Endomembrane system</location>
        <topology evidence="1">Multi-pass membrane protein</topology>
    </subcellularLocation>
</comment>
<evidence type="ECO:0000256" key="4">
    <source>
        <dbReference type="ARBA" id="ARBA00022723"/>
    </source>
</evidence>
<dbReference type="AlphaFoldDB" id="A0A1G8VUS0"/>
<keyword evidence="4" id="KW-0479">Metal-binding</keyword>
<accession>A0A1G8VUS0</accession>
<feature type="transmembrane region" description="Helical" evidence="10">
    <location>
        <begin position="418"/>
        <end position="438"/>
    </location>
</feature>
<evidence type="ECO:0000256" key="6">
    <source>
        <dbReference type="ARBA" id="ARBA00022840"/>
    </source>
</evidence>
<evidence type="ECO:0000256" key="3">
    <source>
        <dbReference type="ARBA" id="ARBA00022692"/>
    </source>
</evidence>
<evidence type="ECO:0000256" key="5">
    <source>
        <dbReference type="ARBA" id="ARBA00022741"/>
    </source>
</evidence>
<dbReference type="STRING" id="890420.SAMN05216226_107166"/>
<proteinExistence type="inferred from homology"/>
<keyword evidence="6" id="KW-0067">ATP-binding</keyword>
<sequence length="797" mass="83284">MSETTAEDCQFCGRTAPADPIETGGHSYCSPGCRDAADTLDSAPVDPEPVATDPDDGERVFFHVAGMHCVTCESFLESTALDQDGVHDASASYVSESVRVTYDPDETDTETLAEALSIAGYRVADREQTGKESVTTVLSREGGAETRDLEDLLGFRYAAGVLFGLFLMFPYVVVLYPYQLSDLLGGPLQGFEGGTMDSGMILLLPLFTSVAGVVVFFTSLPLLRGAYVSIRSREPNTDLLAAVMLLSAYSYSIVAVLLGRLDMYFDLTIFVGASVVAAVFYESLTKQRAMDRLTDLTISQTETATLYRGGDTEQVAVEDLTPGDEVLVGQGERVPVDGTLTAEGCTVDESVVTGESLPVSKEAGDPLVGGSVVTEGAAVVRVGDPPTSSIDRLTTAVWLLQSATHGLQRGADRLAGRVVPLLAVGVVTVAAVVLATSAAPTAALLGALTVVLVGCPWGLALSTPLSVAANLQAAMQRGIVVFDETVFERVRETDVVVFDKTGTLTQGTMTVRETDAPPDALAAVADLERRAAHPAAEAITAAFGDHAVTDGGAAADVTEFETLGRGVAGTVDGDRYLVGHPDLFEEREWPVPPSVESAAADARADGHLPVVVGRDGEAKWVVVLGDEPREGWEQVLSELGERGVDTVVLTGDDPEATRFFESRADVTHVFAEIPPEGKTEALRRLQAEQTVTMVGDGTNDAPALAQADLGISLGSGTALASDAADVAIADDDLTGVEETFDLAGAAGKRVRQNTALGVLYNALTIPTVVLGVLNPVVAIAAAATSGALLVANAHRPL</sequence>
<dbReference type="InterPro" id="IPR023214">
    <property type="entry name" value="HAD_sf"/>
</dbReference>
<dbReference type="Pfam" id="PF00122">
    <property type="entry name" value="E1-E2_ATPase"/>
    <property type="match status" value="1"/>
</dbReference>
<dbReference type="Gene3D" id="3.30.70.100">
    <property type="match status" value="1"/>
</dbReference>
<organism evidence="12 13">
    <name type="scientific">Halovenus aranensis</name>
    <dbReference type="NCBI Taxonomy" id="890420"/>
    <lineage>
        <taxon>Archaea</taxon>
        <taxon>Methanobacteriati</taxon>
        <taxon>Methanobacteriota</taxon>
        <taxon>Stenosarchaea group</taxon>
        <taxon>Halobacteria</taxon>
        <taxon>Halobacteriales</taxon>
        <taxon>Haloarculaceae</taxon>
        <taxon>Halovenus</taxon>
    </lineage>
</organism>
<keyword evidence="3 10" id="KW-0812">Transmembrane</keyword>
<dbReference type="NCBIfam" id="TIGR01494">
    <property type="entry name" value="ATPase_P-type"/>
    <property type="match status" value="1"/>
</dbReference>
<dbReference type="PANTHER" id="PTHR43520">
    <property type="entry name" value="ATP7, ISOFORM B"/>
    <property type="match status" value="1"/>
</dbReference>
<dbReference type="PROSITE" id="PS50846">
    <property type="entry name" value="HMA_2"/>
    <property type="match status" value="1"/>
</dbReference>
<keyword evidence="5" id="KW-0547">Nucleotide-binding</keyword>
<evidence type="ECO:0000313" key="13">
    <source>
        <dbReference type="Proteomes" id="UP000198856"/>
    </source>
</evidence>
<dbReference type="InterPro" id="IPR023299">
    <property type="entry name" value="ATPase_P-typ_cyto_dom_N"/>
</dbReference>
<keyword evidence="8 10" id="KW-1133">Transmembrane helix</keyword>
<keyword evidence="7" id="KW-1278">Translocase</keyword>
<dbReference type="SFLD" id="SFLDS00003">
    <property type="entry name" value="Haloacid_Dehalogenase"/>
    <property type="match status" value="1"/>
</dbReference>
<dbReference type="Proteomes" id="UP000198856">
    <property type="component" value="Unassembled WGS sequence"/>
</dbReference>
<feature type="transmembrane region" description="Helical" evidence="10">
    <location>
        <begin position="758"/>
        <end position="791"/>
    </location>
</feature>
<evidence type="ECO:0000256" key="8">
    <source>
        <dbReference type="ARBA" id="ARBA00022989"/>
    </source>
</evidence>
<dbReference type="InterPro" id="IPR036163">
    <property type="entry name" value="HMA_dom_sf"/>
</dbReference>
<dbReference type="InterPro" id="IPR059000">
    <property type="entry name" value="ATPase_P-type_domA"/>
</dbReference>
<feature type="transmembrane region" description="Helical" evidence="10">
    <location>
        <begin position="444"/>
        <end position="467"/>
    </location>
</feature>
<evidence type="ECO:0000259" key="11">
    <source>
        <dbReference type="PROSITE" id="PS50846"/>
    </source>
</evidence>
<dbReference type="SUPFAM" id="SSF81665">
    <property type="entry name" value="Calcium ATPase, transmembrane domain M"/>
    <property type="match status" value="1"/>
</dbReference>
<dbReference type="Gene3D" id="2.70.150.10">
    <property type="entry name" value="Calcium-transporting ATPase, cytoplasmic transduction domain A"/>
    <property type="match status" value="1"/>
</dbReference>
<evidence type="ECO:0000256" key="9">
    <source>
        <dbReference type="ARBA" id="ARBA00023136"/>
    </source>
</evidence>
<dbReference type="InterPro" id="IPR023298">
    <property type="entry name" value="ATPase_P-typ_TM_dom_sf"/>
</dbReference>
<dbReference type="Gene3D" id="1.20.1110.10">
    <property type="entry name" value="Calcium-transporting ATPase, transmembrane domain"/>
    <property type="match status" value="1"/>
</dbReference>
<feature type="transmembrane region" description="Helical" evidence="10">
    <location>
        <begin position="157"/>
        <end position="178"/>
    </location>
</feature>
<keyword evidence="9 10" id="KW-0472">Membrane</keyword>
<dbReference type="SFLD" id="SFLDG00002">
    <property type="entry name" value="C1.7:_P-type_atpase_like"/>
    <property type="match status" value="1"/>
</dbReference>
<dbReference type="SFLD" id="SFLDF00027">
    <property type="entry name" value="p-type_atpase"/>
    <property type="match status" value="1"/>
</dbReference>
<feature type="transmembrane region" description="Helical" evidence="10">
    <location>
        <begin position="239"/>
        <end position="258"/>
    </location>
</feature>
<dbReference type="NCBIfam" id="TIGR01525">
    <property type="entry name" value="ATPase-IB_hvy"/>
    <property type="match status" value="1"/>
</dbReference>
<dbReference type="SUPFAM" id="SSF56784">
    <property type="entry name" value="HAD-like"/>
    <property type="match status" value="1"/>
</dbReference>
<dbReference type="InterPro" id="IPR001757">
    <property type="entry name" value="P_typ_ATPase"/>
</dbReference>
<feature type="transmembrane region" description="Helical" evidence="10">
    <location>
        <begin position="264"/>
        <end position="284"/>
    </location>
</feature>
<dbReference type="OrthoDB" id="8588at2157"/>
<dbReference type="GO" id="GO:0043682">
    <property type="term" value="F:P-type divalent copper transporter activity"/>
    <property type="evidence" value="ECO:0007669"/>
    <property type="project" value="TreeGrafter"/>
</dbReference>
<reference evidence="12 13" key="1">
    <citation type="submission" date="2016-10" db="EMBL/GenBank/DDBJ databases">
        <authorList>
            <person name="de Groot N.N."/>
        </authorList>
    </citation>
    <scope>NUCLEOTIDE SEQUENCE [LARGE SCALE GENOMIC DNA]</scope>
    <source>
        <strain evidence="12 13">IBRC-M10015</strain>
    </source>
</reference>
<feature type="domain" description="HMA" evidence="11">
    <location>
        <begin position="58"/>
        <end position="124"/>
    </location>
</feature>
<dbReference type="GO" id="GO:0005524">
    <property type="term" value="F:ATP binding"/>
    <property type="evidence" value="ECO:0007669"/>
    <property type="project" value="UniProtKB-KW"/>
</dbReference>
<evidence type="ECO:0000256" key="2">
    <source>
        <dbReference type="ARBA" id="ARBA00006024"/>
    </source>
</evidence>
<protein>
    <submittedName>
        <fullName evidence="12">ATPase, P-type (Transporting), HAD superfamily, subfamily IC/heavy metal translocating P-type ATPase</fullName>
    </submittedName>
</protein>
<name>A0A1G8VUS0_9EURY</name>
<evidence type="ECO:0000256" key="1">
    <source>
        <dbReference type="ARBA" id="ARBA00004127"/>
    </source>
</evidence>
<dbReference type="GO" id="GO:0016887">
    <property type="term" value="F:ATP hydrolysis activity"/>
    <property type="evidence" value="ECO:0007669"/>
    <property type="project" value="InterPro"/>
</dbReference>
<dbReference type="Pfam" id="PF00702">
    <property type="entry name" value="Hydrolase"/>
    <property type="match status" value="1"/>
</dbReference>
<dbReference type="RefSeq" id="WP_092702127.1">
    <property type="nucleotide sequence ID" value="NZ_FNFC01000007.1"/>
</dbReference>
<evidence type="ECO:0000313" key="12">
    <source>
        <dbReference type="EMBL" id="SDJ69547.1"/>
    </source>
</evidence>
<dbReference type="SUPFAM" id="SSF81653">
    <property type="entry name" value="Calcium ATPase, transduction domain A"/>
    <property type="match status" value="1"/>
</dbReference>
<feature type="transmembrane region" description="Helical" evidence="10">
    <location>
        <begin position="198"/>
        <end position="218"/>
    </location>
</feature>
<dbReference type="InterPro" id="IPR027256">
    <property type="entry name" value="P-typ_ATPase_IB"/>
</dbReference>
<dbReference type="SUPFAM" id="SSF55008">
    <property type="entry name" value="HMA, heavy metal-associated domain"/>
    <property type="match status" value="1"/>
</dbReference>
<dbReference type="PROSITE" id="PS00154">
    <property type="entry name" value="ATPASE_E1_E2"/>
    <property type="match status" value="1"/>
</dbReference>
<dbReference type="GO" id="GO:0012505">
    <property type="term" value="C:endomembrane system"/>
    <property type="evidence" value="ECO:0007669"/>
    <property type="project" value="UniProtKB-SubCell"/>
</dbReference>
<dbReference type="PANTHER" id="PTHR43520:SF8">
    <property type="entry name" value="P-TYPE CU(+) TRANSPORTER"/>
    <property type="match status" value="1"/>
</dbReference>
<dbReference type="InterPro" id="IPR044492">
    <property type="entry name" value="P_typ_ATPase_HD_dom"/>
</dbReference>
<dbReference type="InterPro" id="IPR006121">
    <property type="entry name" value="HMA_dom"/>
</dbReference>
<keyword evidence="13" id="KW-1185">Reference proteome</keyword>
<evidence type="ECO:0000256" key="10">
    <source>
        <dbReference type="SAM" id="Phobius"/>
    </source>
</evidence>
<dbReference type="CDD" id="cd00371">
    <property type="entry name" value="HMA"/>
    <property type="match status" value="1"/>
</dbReference>
<gene>
    <name evidence="12" type="ORF">SAMN05216226_107166</name>
</gene>
<comment type="similarity">
    <text evidence="2">Belongs to the cation transport ATPase (P-type) (TC 3.A.3) family. Type IB subfamily.</text>
</comment>
<dbReference type="Gene3D" id="3.40.1110.10">
    <property type="entry name" value="Calcium-transporting ATPase, cytoplasmic domain N"/>
    <property type="match status" value="1"/>
</dbReference>
<dbReference type="GO" id="GO:0016020">
    <property type="term" value="C:membrane"/>
    <property type="evidence" value="ECO:0007669"/>
    <property type="project" value="InterPro"/>
</dbReference>
<dbReference type="GO" id="GO:0055070">
    <property type="term" value="P:copper ion homeostasis"/>
    <property type="evidence" value="ECO:0007669"/>
    <property type="project" value="TreeGrafter"/>
</dbReference>